<dbReference type="eggNOG" id="COG1334">
    <property type="taxonomic scope" value="Bacteria"/>
</dbReference>
<dbReference type="Proteomes" id="UP000017842">
    <property type="component" value="Unassembled WGS sequence"/>
</dbReference>
<comment type="caution">
    <text evidence="1">The sequence shown here is derived from an EMBL/GenBank/DDBJ whole genome shotgun (WGS) entry which is preliminary data.</text>
</comment>
<dbReference type="SUPFAM" id="SSF160214">
    <property type="entry name" value="FlaG-like"/>
    <property type="match status" value="1"/>
</dbReference>
<evidence type="ECO:0000313" key="1">
    <source>
        <dbReference type="EMBL" id="ESS73381.1"/>
    </source>
</evidence>
<protein>
    <submittedName>
        <fullName evidence="1">Flagellar protein FlaG</fullName>
    </submittedName>
</protein>
<dbReference type="RefSeq" id="WP_023493694.1">
    <property type="nucleotide sequence ID" value="NZ_AYLO01000025.1"/>
</dbReference>
<reference evidence="1 2" key="1">
    <citation type="journal article" date="2013" name="Genome Announc.">
        <title>Draft Genome Sequence of the Methanotrophic Gammaproteobacterium Methyloglobulus morosus DSM 22980 Strain KoM1.</title>
        <authorList>
            <person name="Poehlein A."/>
            <person name="Deutzmann J.S."/>
            <person name="Daniel R."/>
            <person name="Simeonova D.D."/>
        </authorList>
    </citation>
    <scope>NUCLEOTIDE SEQUENCE [LARGE SCALE GENOMIC DNA]</scope>
    <source>
        <strain evidence="1 2">KoM1</strain>
    </source>
</reference>
<evidence type="ECO:0000313" key="2">
    <source>
        <dbReference type="Proteomes" id="UP000017842"/>
    </source>
</evidence>
<dbReference type="AlphaFoldDB" id="V5E1E8"/>
<name>V5E1E8_9GAMM</name>
<keyword evidence="1" id="KW-0966">Cell projection</keyword>
<dbReference type="STRING" id="1116472.MGMO_25c00590"/>
<dbReference type="Pfam" id="PF03646">
    <property type="entry name" value="FlaG"/>
    <property type="match status" value="1"/>
</dbReference>
<dbReference type="OrthoDB" id="5741693at2"/>
<dbReference type="PANTHER" id="PTHR37166">
    <property type="entry name" value="PROTEIN FLAG"/>
    <property type="match status" value="1"/>
</dbReference>
<sequence>MIIQFANNINQVEAVSRITEDAPKVVSEVKAETKQASSEQLKKTTDDINRAMQQTNQNLQFEFTMDTDTKKPLVKVVDKQTGELVRQIPSEEMVAIARSIDRFQHSLLLNQKA</sequence>
<dbReference type="Gene3D" id="3.30.160.170">
    <property type="entry name" value="FlaG-like"/>
    <property type="match status" value="1"/>
</dbReference>
<accession>V5E1E8</accession>
<keyword evidence="2" id="KW-1185">Reference proteome</keyword>
<keyword evidence="1" id="KW-0969">Cilium</keyword>
<proteinExistence type="predicted"/>
<organism evidence="1 2">
    <name type="scientific">Methyloglobulus morosus KoM1</name>
    <dbReference type="NCBI Taxonomy" id="1116472"/>
    <lineage>
        <taxon>Bacteria</taxon>
        <taxon>Pseudomonadati</taxon>
        <taxon>Pseudomonadota</taxon>
        <taxon>Gammaproteobacteria</taxon>
        <taxon>Methylococcales</taxon>
        <taxon>Methylococcaceae</taxon>
        <taxon>Methyloglobulus</taxon>
    </lineage>
</organism>
<gene>
    <name evidence="1" type="primary">flaG</name>
    <name evidence="1" type="ORF">MGMO_25c00590</name>
</gene>
<dbReference type="PANTHER" id="PTHR37166:SF1">
    <property type="entry name" value="PROTEIN FLAG"/>
    <property type="match status" value="1"/>
</dbReference>
<dbReference type="EMBL" id="AYLO01000025">
    <property type="protein sequence ID" value="ESS73381.1"/>
    <property type="molecule type" value="Genomic_DNA"/>
</dbReference>
<dbReference type="InterPro" id="IPR005186">
    <property type="entry name" value="FlaG"/>
</dbReference>
<keyword evidence="1" id="KW-0282">Flagellum</keyword>
<dbReference type="InterPro" id="IPR035924">
    <property type="entry name" value="FlaG-like_sf"/>
</dbReference>